<organism evidence="3 4">
    <name type="scientific">Pedobacter cryotolerans</name>
    <dbReference type="NCBI Taxonomy" id="2571270"/>
    <lineage>
        <taxon>Bacteria</taxon>
        <taxon>Pseudomonadati</taxon>
        <taxon>Bacteroidota</taxon>
        <taxon>Sphingobacteriia</taxon>
        <taxon>Sphingobacteriales</taxon>
        <taxon>Sphingobacteriaceae</taxon>
        <taxon>Pedobacter</taxon>
    </lineage>
</organism>
<name>A0A4U1BWS5_9SPHI</name>
<proteinExistence type="predicted"/>
<feature type="transmembrane region" description="Helical" evidence="1">
    <location>
        <begin position="6"/>
        <end position="22"/>
    </location>
</feature>
<protein>
    <recommendedName>
        <fullName evidence="2">LiaF transmembrane domain-containing protein</fullName>
    </recommendedName>
</protein>
<dbReference type="InterPro" id="IPR054331">
    <property type="entry name" value="LiaF_TM"/>
</dbReference>
<evidence type="ECO:0000313" key="4">
    <source>
        <dbReference type="Proteomes" id="UP000310477"/>
    </source>
</evidence>
<feature type="domain" description="LiaF transmembrane" evidence="2">
    <location>
        <begin position="7"/>
        <end position="71"/>
    </location>
</feature>
<accession>A0A4U1BWS5</accession>
<feature type="transmembrane region" description="Helical" evidence="1">
    <location>
        <begin position="34"/>
        <end position="51"/>
    </location>
</feature>
<gene>
    <name evidence="3" type="ORF">FA045_15835</name>
</gene>
<keyword evidence="4" id="KW-1185">Reference proteome</keyword>
<sequence>MKFDRIIWGVLLLFIGGVLLLDNFDVINFYWRNVWDFWPIFLIILGVNILFNKNNSQTGNIISLGILVIALSVLFVKGQEEPTNKFWWSNGRHTIEIDGDEDNDTDNKKLSFSEPYIEADSAKKTILNLSGGGTSFDLKGETDSLFAAEVRKRNGEFSLTKTTSDSVNTLTFKMQNNKKSYSFGNGTSVDVRLNTNPVYEMNLKMGAGELKFDLADYKVRTLNFDGGAAELNIKFGALLPITDVNVKTGVADVKIEIPEGSGCRIKTKTGLSSKDFTGFTKISEGVYETPNYQSAANKIFINFEGGISSFEVDRY</sequence>
<dbReference type="Pfam" id="PF22570">
    <property type="entry name" value="LiaF-TM"/>
    <property type="match status" value="1"/>
</dbReference>
<keyword evidence="1" id="KW-0812">Transmembrane</keyword>
<dbReference type="RefSeq" id="WP_136878058.1">
    <property type="nucleotide sequence ID" value="NZ_SWBO01000011.1"/>
</dbReference>
<keyword evidence="1" id="KW-0472">Membrane</keyword>
<evidence type="ECO:0000259" key="2">
    <source>
        <dbReference type="Pfam" id="PF22570"/>
    </source>
</evidence>
<dbReference type="OrthoDB" id="941984at2"/>
<evidence type="ECO:0000313" key="3">
    <source>
        <dbReference type="EMBL" id="TKB97431.1"/>
    </source>
</evidence>
<dbReference type="Proteomes" id="UP000310477">
    <property type="component" value="Unassembled WGS sequence"/>
</dbReference>
<reference evidence="3 4" key="1">
    <citation type="submission" date="2019-04" db="EMBL/GenBank/DDBJ databases">
        <title>Pedobacter sp. AR-2-6 sp. nov., isolated from Arctic soil.</title>
        <authorList>
            <person name="Dahal R.H."/>
            <person name="Kim D.-U."/>
        </authorList>
    </citation>
    <scope>NUCLEOTIDE SEQUENCE [LARGE SCALE GENOMIC DNA]</scope>
    <source>
        <strain evidence="3 4">AR-2-6</strain>
    </source>
</reference>
<dbReference type="AlphaFoldDB" id="A0A4U1BWS5"/>
<dbReference type="EMBL" id="SWBO01000011">
    <property type="protein sequence ID" value="TKB97431.1"/>
    <property type="molecule type" value="Genomic_DNA"/>
</dbReference>
<keyword evidence="1" id="KW-1133">Transmembrane helix</keyword>
<comment type="caution">
    <text evidence="3">The sequence shown here is derived from an EMBL/GenBank/DDBJ whole genome shotgun (WGS) entry which is preliminary data.</text>
</comment>
<evidence type="ECO:0000256" key="1">
    <source>
        <dbReference type="SAM" id="Phobius"/>
    </source>
</evidence>
<feature type="transmembrane region" description="Helical" evidence="1">
    <location>
        <begin position="57"/>
        <end position="76"/>
    </location>
</feature>